<keyword evidence="3" id="KW-1185">Reference proteome</keyword>
<proteinExistence type="predicted"/>
<accession>A0A087CAH0</accession>
<name>A0A087CAH0_9BIFI</name>
<dbReference type="EMBL" id="JGZE01000001">
    <property type="protein sequence ID" value="KFI80270.1"/>
    <property type="molecule type" value="Genomic_DNA"/>
</dbReference>
<dbReference type="RefSeq" id="WP_033513462.1">
    <property type="nucleotide sequence ID" value="NZ_JDUO01000015.1"/>
</dbReference>
<comment type="caution">
    <text evidence="2">The sequence shown here is derived from an EMBL/GenBank/DDBJ whole genome shotgun (WGS) entry which is preliminary data.</text>
</comment>
<dbReference type="Proteomes" id="UP000029082">
    <property type="component" value="Unassembled WGS sequence"/>
</dbReference>
<reference evidence="2 3" key="1">
    <citation type="submission" date="2014-03" db="EMBL/GenBank/DDBJ databases">
        <title>Genomics of Bifidobacteria.</title>
        <authorList>
            <person name="Ventura M."/>
            <person name="Milani C."/>
            <person name="Lugli G.A."/>
        </authorList>
    </citation>
    <scope>NUCLEOTIDE SEQUENCE [LARGE SCALE GENOMIC DNA]</scope>
    <source>
        <strain evidence="2 3">DSM 21395</strain>
    </source>
</reference>
<feature type="region of interest" description="Disordered" evidence="1">
    <location>
        <begin position="1"/>
        <end position="26"/>
    </location>
</feature>
<dbReference type="GeneID" id="93095005"/>
<evidence type="ECO:0000313" key="3">
    <source>
        <dbReference type="Proteomes" id="UP000029082"/>
    </source>
</evidence>
<protein>
    <submittedName>
        <fullName evidence="2">Uncharacterized protein</fullName>
    </submittedName>
</protein>
<gene>
    <name evidence="2" type="ORF">BMON_0142</name>
</gene>
<dbReference type="eggNOG" id="ENOG50331JY">
    <property type="taxonomic scope" value="Bacteria"/>
</dbReference>
<organism evidence="2 3">
    <name type="scientific">Bifidobacterium mongoliense DSM 21395</name>
    <dbReference type="NCBI Taxonomy" id="1437603"/>
    <lineage>
        <taxon>Bacteria</taxon>
        <taxon>Bacillati</taxon>
        <taxon>Actinomycetota</taxon>
        <taxon>Actinomycetes</taxon>
        <taxon>Bifidobacteriales</taxon>
        <taxon>Bifidobacteriaceae</taxon>
        <taxon>Bifidobacterium</taxon>
    </lineage>
</organism>
<dbReference type="STRING" id="1437603.GCA_000771525_00477"/>
<evidence type="ECO:0000256" key="1">
    <source>
        <dbReference type="SAM" id="MobiDB-lite"/>
    </source>
</evidence>
<evidence type="ECO:0000313" key="2">
    <source>
        <dbReference type="EMBL" id="KFI80270.1"/>
    </source>
</evidence>
<dbReference type="OrthoDB" id="3391752at2"/>
<sequence>MAQGGARARSGPAFDPNSERSERMGRSLLPLDAKGYRYKPRAFPLSRYIIWDSYKDEDGFHKEKDKDSTEAWNEREQQLWRELWKLPQAIAWHMPEYAYLFNTVALYCRQFVICESPDAKAADRSTLQRYADTIGLTPQGLRLNGWQIVDQQTKPKSSAKDSKIIQFPSARDRFTDI</sequence>
<dbReference type="AlphaFoldDB" id="A0A087CAH0"/>